<dbReference type="InterPro" id="IPR002105">
    <property type="entry name" value="Dockerin_1_rpt"/>
</dbReference>
<dbReference type="Proteomes" id="UP000606889">
    <property type="component" value="Unassembled WGS sequence"/>
</dbReference>
<dbReference type="PROSITE" id="PS00018">
    <property type="entry name" value="EF_HAND_1"/>
    <property type="match status" value="1"/>
</dbReference>
<keyword evidence="1" id="KW-0732">Signal</keyword>
<dbReference type="Gene3D" id="1.10.1330.10">
    <property type="entry name" value="Dockerin domain"/>
    <property type="match status" value="1"/>
</dbReference>
<dbReference type="RefSeq" id="WP_186858844.1">
    <property type="nucleotide sequence ID" value="NZ_JACOON010000007.1"/>
</dbReference>
<dbReference type="InterPro" id="IPR018247">
    <property type="entry name" value="EF_Hand_1_Ca_BS"/>
</dbReference>
<sequence>MKGKKFLAVLLVALLVLAALPTMALAATFSLTKVVVVDGVDGYTTVEIPKVGQKLTANIYTNDAGNPVIGSYPVNEDAEYKWYYEGSEDNVLGTGATYTVTSDNAGKKLCVTVSVKGYDGTETWTASEAASYYEVTDVDVVDGVDGYTPVTAPKAGQKLTANIKTDDPANPVIGSYPVNEDAQYKWYYEGSDNVLGTGATYTVTSDNIGKILCVDVSVKNYNGSATWTATDAAAKYSVTGVNVVDGVDGYTPVTAPKAGQKLTANIETDDPANPVIGSYPVNEDAQYKWYYEGSDNVLGTGATYTVTSDNIGKILCVDVSVKGYDGTETWTATDAAAKYKVTKAVVVDGTDGYTAVTTPEVGQKLTANIETDDPANPVIGSYPVNEDAQYKWYYKGSDNVLGTGATYTVTSDNIGKILCVDVSVNGYDGMDTWEANVIPEPRYEVIGVTVVGEDGATPVTEPKVGQILTANIFTDNFMEPVIGSYPVNKDAQYKWYYEGSDNILGTAPTYTVTSDNIDKTLCVEVSVKGYSGSAVWTAEVPVTDARIPGDVNGDGIVDLLDMVQINNVKNGTAEFDDEAFQAADMNGDGIIDLLDLVLVNNIRLNK</sequence>
<dbReference type="PROSITE" id="PS50222">
    <property type="entry name" value="EF_HAND_2"/>
    <property type="match status" value="1"/>
</dbReference>
<feature type="chain" id="PRO_5046343931" description="Dockerin domain-containing protein" evidence="1">
    <location>
        <begin position="27"/>
        <end position="606"/>
    </location>
</feature>
<organism evidence="4 5">
    <name type="scientific">Christensenella tenuis</name>
    <dbReference type="NCBI Taxonomy" id="2763033"/>
    <lineage>
        <taxon>Bacteria</taxon>
        <taxon>Bacillati</taxon>
        <taxon>Bacillota</taxon>
        <taxon>Clostridia</taxon>
        <taxon>Christensenellales</taxon>
        <taxon>Christensenellaceae</taxon>
        <taxon>Christensenella</taxon>
    </lineage>
</organism>
<dbReference type="Pfam" id="PF00404">
    <property type="entry name" value="Dockerin_1"/>
    <property type="match status" value="1"/>
</dbReference>
<keyword evidence="5" id="KW-1185">Reference proteome</keyword>
<evidence type="ECO:0000259" key="3">
    <source>
        <dbReference type="PROSITE" id="PS51766"/>
    </source>
</evidence>
<dbReference type="InterPro" id="IPR036439">
    <property type="entry name" value="Dockerin_dom_sf"/>
</dbReference>
<evidence type="ECO:0008006" key="6">
    <source>
        <dbReference type="Google" id="ProtNLM"/>
    </source>
</evidence>
<reference evidence="4 5" key="1">
    <citation type="submission" date="2020-08" db="EMBL/GenBank/DDBJ databases">
        <title>Genome public.</title>
        <authorList>
            <person name="Liu C."/>
            <person name="Sun Q."/>
        </authorList>
    </citation>
    <scope>NUCLEOTIDE SEQUENCE [LARGE SCALE GENOMIC DNA]</scope>
    <source>
        <strain evidence="4 5">NSJ-35</strain>
    </source>
</reference>
<evidence type="ECO:0000313" key="4">
    <source>
        <dbReference type="EMBL" id="MBC5649412.1"/>
    </source>
</evidence>
<dbReference type="InterPro" id="IPR016134">
    <property type="entry name" value="Dockerin_dom"/>
</dbReference>
<feature type="domain" description="EF-hand" evidence="2">
    <location>
        <begin position="571"/>
        <end position="606"/>
    </location>
</feature>
<gene>
    <name evidence="4" type="ORF">H8S18_13775</name>
</gene>
<feature type="signal peptide" evidence="1">
    <location>
        <begin position="1"/>
        <end position="26"/>
    </location>
</feature>
<evidence type="ECO:0000256" key="1">
    <source>
        <dbReference type="SAM" id="SignalP"/>
    </source>
</evidence>
<name>A0ABR7EI06_9FIRM</name>
<evidence type="ECO:0000259" key="2">
    <source>
        <dbReference type="PROSITE" id="PS50222"/>
    </source>
</evidence>
<evidence type="ECO:0000313" key="5">
    <source>
        <dbReference type="Proteomes" id="UP000606889"/>
    </source>
</evidence>
<dbReference type="SUPFAM" id="SSF63446">
    <property type="entry name" value="Type I dockerin domain"/>
    <property type="match status" value="1"/>
</dbReference>
<comment type="caution">
    <text evidence="4">The sequence shown here is derived from an EMBL/GenBank/DDBJ whole genome shotgun (WGS) entry which is preliminary data.</text>
</comment>
<dbReference type="EMBL" id="JACOON010000007">
    <property type="protein sequence ID" value="MBC5649412.1"/>
    <property type="molecule type" value="Genomic_DNA"/>
</dbReference>
<feature type="domain" description="Dockerin" evidence="3">
    <location>
        <begin position="544"/>
        <end position="606"/>
    </location>
</feature>
<protein>
    <recommendedName>
        <fullName evidence="6">Dockerin domain-containing protein</fullName>
    </recommendedName>
</protein>
<accession>A0ABR7EI06</accession>
<dbReference type="PROSITE" id="PS51766">
    <property type="entry name" value="DOCKERIN"/>
    <property type="match status" value="1"/>
</dbReference>
<dbReference type="Gene3D" id="2.60.40.2700">
    <property type="match status" value="5"/>
</dbReference>
<dbReference type="InterPro" id="IPR002048">
    <property type="entry name" value="EF_hand_dom"/>
</dbReference>
<dbReference type="CDD" id="cd14256">
    <property type="entry name" value="Dockerin_I"/>
    <property type="match status" value="1"/>
</dbReference>
<proteinExistence type="predicted"/>